<organism evidence="2">
    <name type="scientific">marine metagenome</name>
    <dbReference type="NCBI Taxonomy" id="408172"/>
    <lineage>
        <taxon>unclassified sequences</taxon>
        <taxon>metagenomes</taxon>
        <taxon>ecological metagenomes</taxon>
    </lineage>
</organism>
<feature type="compositionally biased region" description="Acidic residues" evidence="1">
    <location>
        <begin position="25"/>
        <end position="34"/>
    </location>
</feature>
<feature type="region of interest" description="Disordered" evidence="1">
    <location>
        <begin position="14"/>
        <end position="39"/>
    </location>
</feature>
<dbReference type="EMBL" id="UINC01079059">
    <property type="protein sequence ID" value="SVC20706.1"/>
    <property type="molecule type" value="Genomic_DNA"/>
</dbReference>
<name>A0A382K9N6_9ZZZZ</name>
<reference evidence="2" key="1">
    <citation type="submission" date="2018-05" db="EMBL/GenBank/DDBJ databases">
        <authorList>
            <person name="Lanie J.A."/>
            <person name="Ng W.-L."/>
            <person name="Kazmierczak K.M."/>
            <person name="Andrzejewski T.M."/>
            <person name="Davidsen T.M."/>
            <person name="Wayne K.J."/>
            <person name="Tettelin H."/>
            <person name="Glass J.I."/>
            <person name="Rusch D."/>
            <person name="Podicherti R."/>
            <person name="Tsui H.-C.T."/>
            <person name="Winkler M.E."/>
        </authorList>
    </citation>
    <scope>NUCLEOTIDE SEQUENCE</scope>
</reference>
<evidence type="ECO:0000313" key="2">
    <source>
        <dbReference type="EMBL" id="SVC20706.1"/>
    </source>
</evidence>
<evidence type="ECO:0000256" key="1">
    <source>
        <dbReference type="SAM" id="MobiDB-lite"/>
    </source>
</evidence>
<dbReference type="AlphaFoldDB" id="A0A382K9N6"/>
<proteinExistence type="predicted"/>
<sequence>MGFGNFKILYAENHDTTKESTETTSETETEEDVPLNDPFAGNAGLSETLDLDNTTNKTETRSILYDYKLVGVISGSLQSYVSLVDAGGQVITLEMFEELSVGLQLVDMNHREAVFQRSDGKYLIINFKNQIVEREDHAKK</sequence>
<accession>A0A382K9N6</accession>
<protein>
    <submittedName>
        <fullName evidence="2">Uncharacterized protein</fullName>
    </submittedName>
</protein>
<gene>
    <name evidence="2" type="ORF">METZ01_LOCUS273560</name>
</gene>